<name>A0A917CC23_9BACL</name>
<dbReference type="AlphaFoldDB" id="A0A917CC23"/>
<proteinExistence type="predicted"/>
<evidence type="ECO:0000313" key="1">
    <source>
        <dbReference type="EMBL" id="GGF83799.1"/>
    </source>
</evidence>
<keyword evidence="2" id="KW-1185">Reference proteome</keyword>
<accession>A0A917CC23</accession>
<organism evidence="1 2">
    <name type="scientific">Paenibacillus albidus</name>
    <dbReference type="NCBI Taxonomy" id="2041023"/>
    <lineage>
        <taxon>Bacteria</taxon>
        <taxon>Bacillati</taxon>
        <taxon>Bacillota</taxon>
        <taxon>Bacilli</taxon>
        <taxon>Bacillales</taxon>
        <taxon>Paenibacillaceae</taxon>
        <taxon>Paenibacillus</taxon>
    </lineage>
</organism>
<reference evidence="1" key="1">
    <citation type="journal article" date="2014" name="Int. J. Syst. Evol. Microbiol.">
        <title>Complete genome sequence of Corynebacterium casei LMG S-19264T (=DSM 44701T), isolated from a smear-ripened cheese.</title>
        <authorList>
            <consortium name="US DOE Joint Genome Institute (JGI-PGF)"/>
            <person name="Walter F."/>
            <person name="Albersmeier A."/>
            <person name="Kalinowski J."/>
            <person name="Ruckert C."/>
        </authorList>
    </citation>
    <scope>NUCLEOTIDE SEQUENCE</scope>
    <source>
        <strain evidence="1">CGMCC 1.16134</strain>
    </source>
</reference>
<sequence length="185" mass="21736">MFQYQIISPTAINLKYEYGGEYFTFNLFRKDEVWILHPFDGILLGNQAMCVLVVQDLFTNKAFQVMLAKENILFSNLRSSVDLDHPNIPIAASNDRESYEDPDDDLMAFVQQHTIEEVIAYEHDLVKQRVAFYKDILQRMFMDDLGPSDREFQKVQEIVRIYEDAADRLSRLNGTDLNLGDRRRW</sequence>
<comment type="caution">
    <text evidence="1">The sequence shown here is derived from an EMBL/GenBank/DDBJ whole genome shotgun (WGS) entry which is preliminary data.</text>
</comment>
<dbReference type="RefSeq" id="WP_189026312.1">
    <property type="nucleotide sequence ID" value="NZ_BMKR01000011.1"/>
</dbReference>
<protein>
    <submittedName>
        <fullName evidence="1">Uncharacterized protein</fullName>
    </submittedName>
</protein>
<dbReference type="EMBL" id="BMKR01000011">
    <property type="protein sequence ID" value="GGF83799.1"/>
    <property type="molecule type" value="Genomic_DNA"/>
</dbReference>
<dbReference type="Proteomes" id="UP000637643">
    <property type="component" value="Unassembled WGS sequence"/>
</dbReference>
<gene>
    <name evidence="1" type="ORF">GCM10010912_31200</name>
</gene>
<evidence type="ECO:0000313" key="2">
    <source>
        <dbReference type="Proteomes" id="UP000637643"/>
    </source>
</evidence>
<reference evidence="1" key="2">
    <citation type="submission" date="2020-09" db="EMBL/GenBank/DDBJ databases">
        <authorList>
            <person name="Sun Q."/>
            <person name="Zhou Y."/>
        </authorList>
    </citation>
    <scope>NUCLEOTIDE SEQUENCE</scope>
    <source>
        <strain evidence="1">CGMCC 1.16134</strain>
    </source>
</reference>